<evidence type="ECO:0000256" key="1">
    <source>
        <dbReference type="ARBA" id="ARBA00022801"/>
    </source>
</evidence>
<dbReference type="EC" id="3.1.4.58" evidence="2"/>
<evidence type="ECO:0000256" key="2">
    <source>
        <dbReference type="HAMAP-Rule" id="MF_01940"/>
    </source>
</evidence>
<evidence type="ECO:0000313" key="4">
    <source>
        <dbReference type="EMBL" id="SGY92858.1"/>
    </source>
</evidence>
<keyword evidence="5" id="KW-1185">Reference proteome</keyword>
<dbReference type="HOGENOM" id="CLU_081251_0_0_6"/>
<dbReference type="InterPro" id="IPR004175">
    <property type="entry name" value="RNA_CPDase"/>
</dbReference>
<dbReference type="GO" id="GO:0016874">
    <property type="term" value="F:ligase activity"/>
    <property type="evidence" value="ECO:0007669"/>
    <property type="project" value="UniProtKB-KW"/>
</dbReference>
<feature type="short sequence motif" description="HXTX 1" evidence="2">
    <location>
        <begin position="35"/>
        <end position="38"/>
    </location>
</feature>
<evidence type="ECO:0000313" key="3">
    <source>
        <dbReference type="EMBL" id="SGY87263.1"/>
    </source>
</evidence>
<feature type="short sequence motif" description="HXTX 2" evidence="2">
    <location>
        <begin position="119"/>
        <end position="122"/>
    </location>
</feature>
<dbReference type="AlphaFoldDB" id="A0A090K7M9"/>
<reference evidence="3 5" key="2">
    <citation type="submission" date="2016-11" db="EMBL/GenBank/DDBJ databases">
        <authorList>
            <person name="Klemetsen T."/>
        </authorList>
    </citation>
    <scope>NUCLEOTIDE SEQUENCE [LARGE SCALE GENOMIC DNA]</scope>
    <source>
        <strain evidence="3">MT 2528</strain>
    </source>
</reference>
<name>A0A090K7M9_9GAMM</name>
<dbReference type="GO" id="GO:0008664">
    <property type="term" value="F:RNA 2',3'-cyclic 3'-phosphodiesterase activity"/>
    <property type="evidence" value="ECO:0007669"/>
    <property type="project" value="UniProtKB-EC"/>
</dbReference>
<dbReference type="InterPro" id="IPR009097">
    <property type="entry name" value="Cyclic_Pdiesterase"/>
</dbReference>
<feature type="active site" description="Proton acceptor" evidence="2">
    <location>
        <position position="119"/>
    </location>
</feature>
<dbReference type="HAMAP" id="MF_01940">
    <property type="entry name" value="RNA_CPDase"/>
    <property type="match status" value="1"/>
</dbReference>
<comment type="similarity">
    <text evidence="2">Belongs to the 2H phosphoesterase superfamily. ThpR family.</text>
</comment>
<dbReference type="RefSeq" id="WP_045110117.1">
    <property type="nucleotide sequence ID" value="NZ_CAWQZC010000105.1"/>
</dbReference>
<dbReference type="PANTHER" id="PTHR35561">
    <property type="entry name" value="RNA 2',3'-CYCLIC PHOSPHODIESTERASE"/>
    <property type="match status" value="1"/>
</dbReference>
<comment type="catalytic activity">
    <reaction evidence="2">
        <text>a 3'-end 2',3'-cyclophospho-ribonucleotide-RNA + H2O = a 3'-end 2'-phospho-ribonucleotide-RNA + H(+)</text>
        <dbReference type="Rhea" id="RHEA:11828"/>
        <dbReference type="Rhea" id="RHEA-COMP:10464"/>
        <dbReference type="Rhea" id="RHEA-COMP:17353"/>
        <dbReference type="ChEBI" id="CHEBI:15377"/>
        <dbReference type="ChEBI" id="CHEBI:15378"/>
        <dbReference type="ChEBI" id="CHEBI:83064"/>
        <dbReference type="ChEBI" id="CHEBI:173113"/>
        <dbReference type="EC" id="3.1.4.58"/>
    </reaction>
</comment>
<proteinExistence type="inferred from homology"/>
<dbReference type="PANTHER" id="PTHR35561:SF1">
    <property type="entry name" value="RNA 2',3'-CYCLIC PHOSPHODIESTERASE"/>
    <property type="match status" value="1"/>
</dbReference>
<dbReference type="EMBL" id="FPLJ01000035">
    <property type="protein sequence ID" value="SGY87263.1"/>
    <property type="molecule type" value="Genomic_DNA"/>
</dbReference>
<gene>
    <name evidence="3" type="ORF">MT2528_1235</name>
    <name evidence="4" type="ORF">NVI5450_1405</name>
</gene>
<dbReference type="OrthoDB" id="7061261at2"/>
<dbReference type="Proteomes" id="UP000183794">
    <property type="component" value="Unassembled WGS sequence"/>
</dbReference>
<dbReference type="KEGG" id="mvs:MVIS_1850"/>
<reference evidence="4 6" key="1">
    <citation type="submission" date="2016-11" db="EMBL/GenBank/DDBJ databases">
        <authorList>
            <person name="Jaros S."/>
            <person name="Januszkiewicz K."/>
            <person name="Wedrychowicz H."/>
        </authorList>
    </citation>
    <scope>NUCLEOTIDE SEQUENCE [LARGE SCALE GENOMIC DNA]</scope>
    <source>
        <strain evidence="4">NVI 5450</strain>
    </source>
</reference>
<dbReference type="NCBIfam" id="TIGR02258">
    <property type="entry name" value="2_5_ligase"/>
    <property type="match status" value="1"/>
</dbReference>
<dbReference type="GO" id="GO:0004113">
    <property type="term" value="F:2',3'-cyclic-nucleotide 3'-phosphodiesterase activity"/>
    <property type="evidence" value="ECO:0007669"/>
    <property type="project" value="InterPro"/>
</dbReference>
<accession>A0A090K7M9</accession>
<dbReference type="EMBL" id="FPLD01000045">
    <property type="protein sequence ID" value="SGY92858.1"/>
    <property type="molecule type" value="Genomic_DNA"/>
</dbReference>
<keyword evidence="1 2" id="KW-0378">Hydrolase</keyword>
<dbReference type="SUPFAM" id="SSF55144">
    <property type="entry name" value="LigT-like"/>
    <property type="match status" value="1"/>
</dbReference>
<keyword evidence="4" id="KW-0436">Ligase</keyword>
<dbReference type="PATRIC" id="fig|80854.5.peg.1975"/>
<dbReference type="Gene3D" id="3.90.1140.10">
    <property type="entry name" value="Cyclic phosphodiesterase"/>
    <property type="match status" value="1"/>
</dbReference>
<dbReference type="STRING" id="80854.MVIS_1850"/>
<comment type="function">
    <text evidence="2">Hydrolyzes RNA 2',3'-cyclic phosphodiester to an RNA 2'-phosphomonoester.</text>
</comment>
<protein>
    <recommendedName>
        <fullName evidence="2">RNA 2',3'-cyclic phosphodiesterase</fullName>
        <shortName evidence="2">RNA 2',3'-CPDase</shortName>
        <ecNumber evidence="2">3.1.4.58</ecNumber>
    </recommendedName>
</protein>
<dbReference type="GeneID" id="61295150"/>
<evidence type="ECO:0000313" key="6">
    <source>
        <dbReference type="Proteomes" id="UP000183794"/>
    </source>
</evidence>
<feature type="active site" description="Proton donor" evidence="2">
    <location>
        <position position="35"/>
    </location>
</feature>
<evidence type="ECO:0000313" key="5">
    <source>
        <dbReference type="Proteomes" id="UP000182660"/>
    </source>
</evidence>
<dbReference type="Proteomes" id="UP000182660">
    <property type="component" value="Unassembled WGS sequence"/>
</dbReference>
<organism evidence="4 6">
    <name type="scientific">Moritella viscosa</name>
    <dbReference type="NCBI Taxonomy" id="80854"/>
    <lineage>
        <taxon>Bacteria</taxon>
        <taxon>Pseudomonadati</taxon>
        <taxon>Pseudomonadota</taxon>
        <taxon>Gammaproteobacteria</taxon>
        <taxon>Alteromonadales</taxon>
        <taxon>Moritellaceae</taxon>
        <taxon>Moritella</taxon>
    </lineage>
</organism>
<dbReference type="Pfam" id="PF13563">
    <property type="entry name" value="2_5_RNA_ligase2"/>
    <property type="match status" value="1"/>
</dbReference>
<sequence length="178" mass="19725">MPRLFTAIEVSNSVGDELNRCFPEANQLPARVSKHVTLRFIGNVTEAEACAIELELISINVVPFKLAVAGCQFFNAHGAKAIFVLNVKPNKELSELHQLISMVLLHRGVKAEERKYVPHITLARINRSSDTLIDSLLAQGGCVSTELSVTGFILYCSARVPTPSYIKRREYIFTKPNA</sequence>